<evidence type="ECO:0000256" key="1">
    <source>
        <dbReference type="ARBA" id="ARBA00004651"/>
    </source>
</evidence>
<dbReference type="Pfam" id="PF13231">
    <property type="entry name" value="PMT_2"/>
    <property type="match status" value="1"/>
</dbReference>
<accession>A0A8T7M7Z6</accession>
<dbReference type="GO" id="GO:0009103">
    <property type="term" value="P:lipopolysaccharide biosynthetic process"/>
    <property type="evidence" value="ECO:0007669"/>
    <property type="project" value="UniProtKB-ARBA"/>
</dbReference>
<evidence type="ECO:0000256" key="5">
    <source>
        <dbReference type="ARBA" id="ARBA00022692"/>
    </source>
</evidence>
<evidence type="ECO:0000313" key="13">
    <source>
        <dbReference type="Proteomes" id="UP001431572"/>
    </source>
</evidence>
<feature type="transmembrane region" description="Helical" evidence="8">
    <location>
        <begin position="177"/>
        <end position="205"/>
    </location>
</feature>
<keyword evidence="2" id="KW-1003">Cell membrane</keyword>
<keyword evidence="7 8" id="KW-0472">Membrane</keyword>
<evidence type="ECO:0000256" key="8">
    <source>
        <dbReference type="SAM" id="Phobius"/>
    </source>
</evidence>
<dbReference type="GO" id="GO:0016763">
    <property type="term" value="F:pentosyltransferase activity"/>
    <property type="evidence" value="ECO:0007669"/>
    <property type="project" value="TreeGrafter"/>
</dbReference>
<evidence type="ECO:0000259" key="9">
    <source>
        <dbReference type="Pfam" id="PF13231"/>
    </source>
</evidence>
<keyword evidence="4 11" id="KW-0808">Transferase</keyword>
<dbReference type="Proteomes" id="UP000521676">
    <property type="component" value="Unassembled WGS sequence"/>
</dbReference>
<dbReference type="InterPro" id="IPR050297">
    <property type="entry name" value="LipidA_mod_glycosyltrf_83"/>
</dbReference>
<evidence type="ECO:0000313" key="11">
    <source>
        <dbReference type="EMBL" id="WJW68201.1"/>
    </source>
</evidence>
<dbReference type="PANTHER" id="PTHR33908">
    <property type="entry name" value="MANNOSYLTRANSFERASE YKCB-RELATED"/>
    <property type="match status" value="1"/>
</dbReference>
<evidence type="ECO:0000256" key="6">
    <source>
        <dbReference type="ARBA" id="ARBA00022989"/>
    </source>
</evidence>
<sequence length="541" mass="61020">MTAKLSSAPNAICHKSGGNPVKDNGKLQLLSVSTALVLLILLPFSPTIYPVPDRDTGVFLYFGDHILQGAIPYRDMWDHKPPGIFIIYALGQIIGFGTAWGVWLLNVVTLILSVMFCFDLLKKAFSFVAALAGTTVLLIGALLTSIVNTPESYALPLLLAAYYLYFRTTTKKISNKFWFYMGVIFGTLFILKYTLIGIIIAIGLYSLWKKPRQTFRTYILCASFGASLVFSPVLLYLWLTGALSYFWNAALIYNSAYTNLPFTVKLLTLGEGLAKNELVYLVIPLWLLISMAIVFKKLSVEPKVKALVLVCLLDFPLELILTALSGKNFTQYYVSLIPGVALLVGFSTHIFLHRLNPNPLKLPITLILLGALCILPLWGWLLLFQLHSNTQQTLMEGVAYIKAHSNESDRVLTWGSLPVVNYLAHRESPTRYIYQLPLYTKGYSSKVLFDELQKELDEKKPRLIIDTAGSETNIPPLDPSARENWKSALPEEQKDRNGKIYFYPEEDMLSLFDFIDSHYRRVRSVGPNNWVIYELIDILEN</sequence>
<feature type="transmembrane region" description="Helical" evidence="8">
    <location>
        <begin position="332"/>
        <end position="352"/>
    </location>
</feature>
<comment type="subcellular location">
    <subcellularLocation>
        <location evidence="1">Cell membrane</location>
        <topology evidence="1">Multi-pass membrane protein</topology>
    </subcellularLocation>
</comment>
<evidence type="ECO:0000256" key="4">
    <source>
        <dbReference type="ARBA" id="ARBA00022679"/>
    </source>
</evidence>
<protein>
    <submittedName>
        <fullName evidence="10">Glycosyltransferase family 39 protein</fullName>
        <ecNumber evidence="11">2.4.-.-</ecNumber>
    </submittedName>
</protein>
<keyword evidence="6 8" id="KW-1133">Transmembrane helix</keyword>
<dbReference type="InterPro" id="IPR038731">
    <property type="entry name" value="RgtA/B/C-like"/>
</dbReference>
<dbReference type="EC" id="2.4.-.-" evidence="11"/>
<dbReference type="RefSeq" id="WP_341470106.1">
    <property type="nucleotide sequence ID" value="NZ_CP128400.1"/>
</dbReference>
<dbReference type="EMBL" id="JACATZ010000003">
    <property type="protein sequence ID" value="NWJ48265.1"/>
    <property type="molecule type" value="Genomic_DNA"/>
</dbReference>
<dbReference type="EMBL" id="CP128400">
    <property type="protein sequence ID" value="WJW68201.1"/>
    <property type="molecule type" value="Genomic_DNA"/>
</dbReference>
<name>A0A8T7M7Z6_9CHLR</name>
<feature type="transmembrane region" description="Helical" evidence="8">
    <location>
        <begin position="124"/>
        <end position="147"/>
    </location>
</feature>
<dbReference type="PANTHER" id="PTHR33908:SF11">
    <property type="entry name" value="MEMBRANE PROTEIN"/>
    <property type="match status" value="1"/>
</dbReference>
<evidence type="ECO:0000313" key="12">
    <source>
        <dbReference type="Proteomes" id="UP000521676"/>
    </source>
</evidence>
<keyword evidence="5 8" id="KW-0812">Transmembrane</keyword>
<feature type="transmembrane region" description="Helical" evidence="8">
    <location>
        <begin position="278"/>
        <end position="295"/>
    </location>
</feature>
<feature type="transmembrane region" description="Helical" evidence="8">
    <location>
        <begin position="217"/>
        <end position="239"/>
    </location>
</feature>
<proteinExistence type="predicted"/>
<evidence type="ECO:0000313" key="10">
    <source>
        <dbReference type="EMBL" id="NWJ48265.1"/>
    </source>
</evidence>
<keyword evidence="13" id="KW-1185">Reference proteome</keyword>
<evidence type="ECO:0000256" key="7">
    <source>
        <dbReference type="ARBA" id="ARBA00023136"/>
    </source>
</evidence>
<evidence type="ECO:0000256" key="3">
    <source>
        <dbReference type="ARBA" id="ARBA00022676"/>
    </source>
</evidence>
<evidence type="ECO:0000256" key="2">
    <source>
        <dbReference type="ARBA" id="ARBA00022475"/>
    </source>
</evidence>
<dbReference type="Proteomes" id="UP001431572">
    <property type="component" value="Chromosome 2"/>
</dbReference>
<reference evidence="10 12" key="1">
    <citation type="submission" date="2020-06" db="EMBL/GenBank/DDBJ databases">
        <title>Anoxygenic phototrophic Chloroflexota member uses a Type I reaction center.</title>
        <authorList>
            <person name="Tsuji J.M."/>
            <person name="Shaw N.A."/>
            <person name="Nagashima S."/>
            <person name="Venkiteswaran J."/>
            <person name="Schiff S.L."/>
            <person name="Hanada S."/>
            <person name="Tank M."/>
            <person name="Neufeld J.D."/>
        </authorList>
    </citation>
    <scope>NUCLEOTIDE SEQUENCE [LARGE SCALE GENOMIC DNA]</scope>
    <source>
        <strain evidence="10">L227-S17</strain>
    </source>
</reference>
<reference evidence="11" key="2">
    <citation type="journal article" date="2024" name="Nature">
        <title>Anoxygenic phototroph of the Chloroflexota uses a type I reaction centre.</title>
        <authorList>
            <person name="Tsuji J.M."/>
            <person name="Shaw N.A."/>
            <person name="Nagashima S."/>
            <person name="Venkiteswaran J.J."/>
            <person name="Schiff S.L."/>
            <person name="Watanabe T."/>
            <person name="Fukui M."/>
            <person name="Hanada S."/>
            <person name="Tank M."/>
            <person name="Neufeld J.D."/>
        </authorList>
    </citation>
    <scope>NUCLEOTIDE SEQUENCE</scope>
    <source>
        <strain evidence="11">L227-S17</strain>
    </source>
</reference>
<organism evidence="10 12">
    <name type="scientific">Candidatus Chlorohelix allophototropha</name>
    <dbReference type="NCBI Taxonomy" id="3003348"/>
    <lineage>
        <taxon>Bacteria</taxon>
        <taxon>Bacillati</taxon>
        <taxon>Chloroflexota</taxon>
        <taxon>Chloroflexia</taxon>
        <taxon>Candidatus Chloroheliales</taxon>
        <taxon>Candidatus Chloroheliaceae</taxon>
        <taxon>Candidatus Chlorohelix</taxon>
    </lineage>
</organism>
<gene>
    <name evidence="10" type="ORF">HXX08_20610</name>
    <name evidence="11" type="ORF">OZ401_003805</name>
</gene>
<keyword evidence="3 11" id="KW-0328">Glycosyltransferase</keyword>
<feature type="transmembrane region" description="Helical" evidence="8">
    <location>
        <begin position="364"/>
        <end position="383"/>
    </location>
</feature>
<dbReference type="AlphaFoldDB" id="A0A8T7M7Z6"/>
<feature type="transmembrane region" description="Helical" evidence="8">
    <location>
        <begin position="29"/>
        <end position="49"/>
    </location>
</feature>
<dbReference type="GO" id="GO:0005886">
    <property type="term" value="C:plasma membrane"/>
    <property type="evidence" value="ECO:0007669"/>
    <property type="project" value="UniProtKB-SubCell"/>
</dbReference>
<feature type="transmembrane region" description="Helical" evidence="8">
    <location>
        <begin position="85"/>
        <end position="112"/>
    </location>
</feature>
<feature type="domain" description="Glycosyltransferase RgtA/B/C/D-like" evidence="9">
    <location>
        <begin position="80"/>
        <end position="236"/>
    </location>
</feature>